<dbReference type="Pfam" id="PF02481">
    <property type="entry name" value="DNA_processg_A"/>
    <property type="match status" value="1"/>
</dbReference>
<dbReference type="PANTHER" id="PTHR43022">
    <property type="entry name" value="PROTEIN SMF"/>
    <property type="match status" value="1"/>
</dbReference>
<evidence type="ECO:0000256" key="2">
    <source>
        <dbReference type="SAM" id="MobiDB-lite"/>
    </source>
</evidence>
<reference evidence="4 5" key="1">
    <citation type="submission" date="2017-11" db="EMBL/GenBank/DDBJ databases">
        <title>Evolution of Phototrophy in the Chloroflexi Phylum Driven by Horizontal Gene Transfer.</title>
        <authorList>
            <person name="Ward L.M."/>
            <person name="Hemp J."/>
            <person name="Shih P.M."/>
            <person name="Mcglynn S.E."/>
            <person name="Fischer W."/>
        </authorList>
    </citation>
    <scope>NUCLEOTIDE SEQUENCE [LARGE SCALE GENOMIC DNA]</scope>
    <source>
        <strain evidence="4">CP2_2F</strain>
    </source>
</reference>
<organism evidence="4 5">
    <name type="scientific">Candidatus Thermofonsia Clade 1 bacterium</name>
    <dbReference type="NCBI Taxonomy" id="2364210"/>
    <lineage>
        <taxon>Bacteria</taxon>
        <taxon>Bacillati</taxon>
        <taxon>Chloroflexota</taxon>
        <taxon>Candidatus Thermofontia</taxon>
        <taxon>Candidatus Thermofonsia Clade 1</taxon>
    </lineage>
</organism>
<feature type="domain" description="Smf/DprA SLOG" evidence="3">
    <location>
        <begin position="161"/>
        <end position="353"/>
    </location>
</feature>
<proteinExistence type="inferred from homology"/>
<evidence type="ECO:0000313" key="5">
    <source>
        <dbReference type="Proteomes" id="UP000228921"/>
    </source>
</evidence>
<dbReference type="Proteomes" id="UP000228921">
    <property type="component" value="Unassembled WGS sequence"/>
</dbReference>
<dbReference type="GO" id="GO:0009294">
    <property type="term" value="P:DNA-mediated transformation"/>
    <property type="evidence" value="ECO:0007669"/>
    <property type="project" value="InterPro"/>
</dbReference>
<evidence type="ECO:0000259" key="3">
    <source>
        <dbReference type="Pfam" id="PF02481"/>
    </source>
</evidence>
<dbReference type="SUPFAM" id="SSF47781">
    <property type="entry name" value="RuvA domain 2-like"/>
    <property type="match status" value="1"/>
</dbReference>
<dbReference type="PANTHER" id="PTHR43022:SF1">
    <property type="entry name" value="PROTEIN SMF"/>
    <property type="match status" value="1"/>
</dbReference>
<gene>
    <name evidence="4" type="ORF">CUN51_08470</name>
</gene>
<comment type="similarity">
    <text evidence="1">Belongs to the DprA/Smf family.</text>
</comment>
<evidence type="ECO:0000313" key="4">
    <source>
        <dbReference type="EMBL" id="PJF30248.1"/>
    </source>
</evidence>
<comment type="caution">
    <text evidence="4">The sequence shown here is derived from an EMBL/GenBank/DDBJ whole genome shotgun (WGS) entry which is preliminary data.</text>
</comment>
<dbReference type="EMBL" id="PGTK01000013">
    <property type="protein sequence ID" value="PJF30248.1"/>
    <property type="molecule type" value="Genomic_DNA"/>
</dbReference>
<dbReference type="InterPro" id="IPR010994">
    <property type="entry name" value="RuvA_2-like"/>
</dbReference>
<dbReference type="AlphaFoldDB" id="A0A2M8NY72"/>
<dbReference type="Gene3D" id="3.40.50.450">
    <property type="match status" value="1"/>
</dbReference>
<protein>
    <recommendedName>
        <fullName evidence="3">Smf/DprA SLOG domain-containing protein</fullName>
    </recommendedName>
</protein>
<dbReference type="SUPFAM" id="SSF102405">
    <property type="entry name" value="MCP/YpsA-like"/>
    <property type="match status" value="1"/>
</dbReference>
<accession>A0A2M8NY72</accession>
<name>A0A2M8NY72_9CHLR</name>
<dbReference type="InterPro" id="IPR003488">
    <property type="entry name" value="DprA"/>
</dbReference>
<evidence type="ECO:0000256" key="1">
    <source>
        <dbReference type="ARBA" id="ARBA00006525"/>
    </source>
</evidence>
<dbReference type="InterPro" id="IPR057666">
    <property type="entry name" value="DrpA_SLOG"/>
</dbReference>
<feature type="region of interest" description="Disordered" evidence="2">
    <location>
        <begin position="365"/>
        <end position="384"/>
    </location>
</feature>
<sequence length="384" mass="41347">MARRASGDLAAAGGTNRRLCARGGALCAHVSSAQPPDGCLIRGIAPIGQQPLQSACYRRRSAAAPIHWLWRAAQRFRELSVIAERLAGAALALTEGVGWQTATRLLAAFGSPQKVLSATPEQLAPLRGVSAQVKRNLAALDTARLDAKLRSWRAQAIHYALWYEADYPPPFARLPSRPLIVFWRGTALPESSRCIAIVGTRRPSEATLQQTAEWSAYLAGRGWAIISGLAYGVDAAAHQAAVSVRGYSGAVLGCGILRLYPPDHADLAAKLQGNGFLLSEYAPDRVVRPNWLALRNRLIAALCRAVIVMEATAGSGVLHTARFAGAQGVPVFAVPNSEGNYAILAEYARPLPETPDLFLETLQRLPYPPEPQNTDAQPRLLFEE</sequence>